<evidence type="ECO:0000313" key="3">
    <source>
        <dbReference type="Proteomes" id="UP000095256"/>
    </source>
</evidence>
<dbReference type="AlphaFoldDB" id="A0A1E5KT96"/>
<feature type="transmembrane region" description="Helical" evidence="1">
    <location>
        <begin position="55"/>
        <end position="77"/>
    </location>
</feature>
<sequence>MSPKVEILTTLNMGLGTLFVVFLFFNFFVLFTKVYFEENNYNLTIQEYSQKFTEISSILFVLLIIFLFSGYYYDILYRTKKGRLKKITDTDKKNNEKIKTYAGIGALIGILLARLISGGLFLPIISLIFSYALSFFLPRTFILAYLKIRFPNTFLRHK</sequence>
<name>A0A1E5KT96_9ENTE</name>
<feature type="transmembrane region" description="Helical" evidence="1">
    <location>
        <begin position="122"/>
        <end position="146"/>
    </location>
</feature>
<dbReference type="Proteomes" id="UP000095256">
    <property type="component" value="Unassembled WGS sequence"/>
</dbReference>
<organism evidence="2 3">
    <name type="scientific">Enterococcus rivorum</name>
    <dbReference type="NCBI Taxonomy" id="762845"/>
    <lineage>
        <taxon>Bacteria</taxon>
        <taxon>Bacillati</taxon>
        <taxon>Bacillota</taxon>
        <taxon>Bacilli</taxon>
        <taxon>Lactobacillales</taxon>
        <taxon>Enterococcaceae</taxon>
        <taxon>Enterococcus</taxon>
    </lineage>
</organism>
<accession>A0A1E5KT96</accession>
<feature type="transmembrane region" description="Helical" evidence="1">
    <location>
        <begin position="98"/>
        <end position="116"/>
    </location>
</feature>
<evidence type="ECO:0000313" key="2">
    <source>
        <dbReference type="EMBL" id="OEH81104.1"/>
    </source>
</evidence>
<gene>
    <name evidence="2" type="ORF">BCR26_17700</name>
</gene>
<keyword evidence="3" id="KW-1185">Reference proteome</keyword>
<evidence type="ECO:0000256" key="1">
    <source>
        <dbReference type="SAM" id="Phobius"/>
    </source>
</evidence>
<keyword evidence="1" id="KW-0472">Membrane</keyword>
<dbReference type="EMBL" id="MIEK01000062">
    <property type="protein sequence ID" value="OEH81104.1"/>
    <property type="molecule type" value="Genomic_DNA"/>
</dbReference>
<keyword evidence="1" id="KW-1133">Transmembrane helix</keyword>
<dbReference type="STRING" id="762845.BCR26_17700"/>
<proteinExistence type="predicted"/>
<comment type="caution">
    <text evidence="2">The sequence shown here is derived from an EMBL/GenBank/DDBJ whole genome shotgun (WGS) entry which is preliminary data.</text>
</comment>
<protein>
    <submittedName>
        <fullName evidence="2">Uncharacterized protein</fullName>
    </submittedName>
</protein>
<feature type="transmembrane region" description="Helical" evidence="1">
    <location>
        <begin position="12"/>
        <end position="35"/>
    </location>
</feature>
<reference evidence="2 3" key="1">
    <citation type="submission" date="2016-09" db="EMBL/GenBank/DDBJ databases">
        <authorList>
            <person name="Capua I."/>
            <person name="De Benedictis P."/>
            <person name="Joannis T."/>
            <person name="Lombin L.H."/>
            <person name="Cattoli G."/>
        </authorList>
    </citation>
    <scope>NUCLEOTIDE SEQUENCE [LARGE SCALE GENOMIC DNA]</scope>
    <source>
        <strain evidence="2 3">LMG 25899</strain>
    </source>
</reference>
<keyword evidence="1" id="KW-0812">Transmembrane</keyword>